<protein>
    <submittedName>
        <fullName evidence="7">LOC733310 protein</fullName>
    </submittedName>
</protein>
<dbReference type="Pfam" id="PF05805">
    <property type="entry name" value="L6_membrane"/>
    <property type="match status" value="1"/>
</dbReference>
<name>Q4KL96_XENLA</name>
<dbReference type="GO" id="GO:0016020">
    <property type="term" value="C:membrane"/>
    <property type="evidence" value="ECO:0007669"/>
    <property type="project" value="UniProtKB-SubCell"/>
</dbReference>
<feature type="transmembrane region" description="Helical" evidence="6">
    <location>
        <begin position="65"/>
        <end position="86"/>
    </location>
</feature>
<gene>
    <name evidence="7" type="primary">LOC733310</name>
</gene>
<evidence type="ECO:0000256" key="2">
    <source>
        <dbReference type="ARBA" id="ARBA00006193"/>
    </source>
</evidence>
<sequence>SQSLPDTGFVGFSKMTCTEGWSSCNGFFLLILSLLAIAFNLTPLIADYVEDGRLFVSPISCYEWWLPGLVGGGLLVLPAVSMTLAARKKGSCNSRGGMLASALLSVVSIIGAVYCTIISLFAVAKGPLICETGSNELSSCDYTLANLSSNSFKELQFDLAWLRNTTCIPRVDPAMTAAQGIIHQRNLSIELNEETQKIIHITVFVALAIIGLVEVLVAVSQAAAGIFGFICGTSKRRQSQNA</sequence>
<keyword evidence="3 6" id="KW-0812">Transmembrane</keyword>
<dbReference type="AlphaFoldDB" id="Q4KL96"/>
<feature type="transmembrane region" description="Helical" evidence="6">
    <location>
        <begin position="198"/>
        <end position="231"/>
    </location>
</feature>
<dbReference type="EMBL" id="BC099340">
    <property type="protein sequence ID" value="AAH99340.1"/>
    <property type="molecule type" value="mRNA"/>
</dbReference>
<comment type="subcellular location">
    <subcellularLocation>
        <location evidence="1">Membrane</location>
        <topology evidence="1">Multi-pass membrane protein</topology>
    </subcellularLocation>
</comment>
<proteinExistence type="evidence at transcript level"/>
<evidence type="ECO:0000313" key="7">
    <source>
        <dbReference type="EMBL" id="AAH99340.1"/>
    </source>
</evidence>
<organism evidence="7">
    <name type="scientific">Xenopus laevis</name>
    <name type="common">African clawed frog</name>
    <dbReference type="NCBI Taxonomy" id="8355"/>
    <lineage>
        <taxon>Eukaryota</taxon>
        <taxon>Metazoa</taxon>
        <taxon>Chordata</taxon>
        <taxon>Craniata</taxon>
        <taxon>Vertebrata</taxon>
        <taxon>Euteleostomi</taxon>
        <taxon>Amphibia</taxon>
        <taxon>Batrachia</taxon>
        <taxon>Anura</taxon>
        <taxon>Pipoidea</taxon>
        <taxon>Pipidae</taxon>
        <taxon>Xenopodinae</taxon>
        <taxon>Xenopus</taxon>
        <taxon>Xenopus</taxon>
    </lineage>
</organism>
<reference evidence="7" key="1">
    <citation type="submission" date="2005-07" db="EMBL/GenBank/DDBJ databases">
        <authorList>
            <consortium name="NIH - Xenopus Gene Collection (XGC) project"/>
        </authorList>
    </citation>
    <scope>NUCLEOTIDE SEQUENCE [LARGE SCALE MRNA]</scope>
    <source>
        <tissue evidence="7">Whole</tissue>
    </source>
</reference>
<feature type="transmembrane region" description="Helical" evidence="6">
    <location>
        <begin position="24"/>
        <end position="45"/>
    </location>
</feature>
<evidence type="ECO:0000256" key="5">
    <source>
        <dbReference type="ARBA" id="ARBA00023136"/>
    </source>
</evidence>
<evidence type="ECO:0000256" key="4">
    <source>
        <dbReference type="ARBA" id="ARBA00022989"/>
    </source>
</evidence>
<comment type="similarity">
    <text evidence="2">Belongs to the L6 tetraspanin family.</text>
</comment>
<evidence type="ECO:0000256" key="6">
    <source>
        <dbReference type="SAM" id="Phobius"/>
    </source>
</evidence>
<accession>Q4KL96</accession>
<keyword evidence="4 6" id="KW-1133">Transmembrane helix</keyword>
<dbReference type="PANTHER" id="PTHR14198:SF17">
    <property type="entry name" value="TRANSMEMBRANE 4 L6 FAMILY MEMBER 20"/>
    <property type="match status" value="1"/>
</dbReference>
<dbReference type="PANTHER" id="PTHR14198">
    <property type="entry name" value="TRANSMEMBRANE 4 L6 FAMILY MEMBER 1-RELATED"/>
    <property type="match status" value="1"/>
</dbReference>
<feature type="non-terminal residue" evidence="7">
    <location>
        <position position="1"/>
    </location>
</feature>
<dbReference type="InterPro" id="IPR008661">
    <property type="entry name" value="L6_membrane"/>
</dbReference>
<keyword evidence="5 6" id="KW-0472">Membrane</keyword>
<evidence type="ECO:0000256" key="3">
    <source>
        <dbReference type="ARBA" id="ARBA00022692"/>
    </source>
</evidence>
<evidence type="ECO:0000256" key="1">
    <source>
        <dbReference type="ARBA" id="ARBA00004141"/>
    </source>
</evidence>
<feature type="transmembrane region" description="Helical" evidence="6">
    <location>
        <begin position="98"/>
        <end position="124"/>
    </location>
</feature>